<evidence type="ECO:0000313" key="4">
    <source>
        <dbReference type="Proteomes" id="UP000274922"/>
    </source>
</evidence>
<protein>
    <submittedName>
        <fullName evidence="3">Uncharacterized protein</fullName>
    </submittedName>
</protein>
<keyword evidence="4" id="KW-1185">Reference proteome</keyword>
<feature type="transmembrane region" description="Helical" evidence="2">
    <location>
        <begin position="162"/>
        <end position="181"/>
    </location>
</feature>
<evidence type="ECO:0000256" key="1">
    <source>
        <dbReference type="SAM" id="MobiDB-lite"/>
    </source>
</evidence>
<reference evidence="4" key="1">
    <citation type="journal article" date="2018" name="Nat. Microbiol.">
        <title>Leveraging single-cell genomics to expand the fungal tree of life.</title>
        <authorList>
            <person name="Ahrendt S.R."/>
            <person name="Quandt C.A."/>
            <person name="Ciobanu D."/>
            <person name="Clum A."/>
            <person name="Salamov A."/>
            <person name="Andreopoulos B."/>
            <person name="Cheng J.F."/>
            <person name="Woyke T."/>
            <person name="Pelin A."/>
            <person name="Henrissat B."/>
            <person name="Reynolds N.K."/>
            <person name="Benny G.L."/>
            <person name="Smith M.E."/>
            <person name="James T.Y."/>
            <person name="Grigoriev I.V."/>
        </authorList>
    </citation>
    <scope>NUCLEOTIDE SEQUENCE [LARGE SCALE GENOMIC DNA]</scope>
    <source>
        <strain evidence="4">ATCC 52028</strain>
    </source>
</reference>
<keyword evidence="2" id="KW-0472">Membrane</keyword>
<organism evidence="3 4">
    <name type="scientific">Caulochytrium protostelioides</name>
    <dbReference type="NCBI Taxonomy" id="1555241"/>
    <lineage>
        <taxon>Eukaryota</taxon>
        <taxon>Fungi</taxon>
        <taxon>Fungi incertae sedis</taxon>
        <taxon>Chytridiomycota</taxon>
        <taxon>Chytridiomycota incertae sedis</taxon>
        <taxon>Chytridiomycetes</taxon>
        <taxon>Caulochytriales</taxon>
        <taxon>Caulochytriaceae</taxon>
        <taxon>Caulochytrium</taxon>
    </lineage>
</organism>
<feature type="transmembrane region" description="Helical" evidence="2">
    <location>
        <begin position="187"/>
        <end position="209"/>
    </location>
</feature>
<dbReference type="Proteomes" id="UP000274922">
    <property type="component" value="Unassembled WGS sequence"/>
</dbReference>
<gene>
    <name evidence="3" type="ORF">CXG81DRAFT_27342</name>
</gene>
<feature type="transmembrane region" description="Helical" evidence="2">
    <location>
        <begin position="55"/>
        <end position="76"/>
    </location>
</feature>
<feature type="transmembrane region" description="Helical" evidence="2">
    <location>
        <begin position="230"/>
        <end position="257"/>
    </location>
</feature>
<evidence type="ECO:0000256" key="2">
    <source>
        <dbReference type="SAM" id="Phobius"/>
    </source>
</evidence>
<accession>A0A4P9X4B8</accession>
<sequence>MASPARLADGAADSERQPLLPAGSPRAPSSAAGSPSSSPPPPPLAGYPLSVSRTFSVLLVIFTLSMLCTSIASYLPDLVRITHRDRAGGGGGGGTGTGARFSATLGLRQLCIVEDPQTQLCRRFPEGGQCALRDPAQPGWQGWDLPADVCTRWLNLQYVQDAMLLFGGVAWLAYVGMITAVSRLASVGIVAWCTLLHAVCGITLMVQVVRTKRDTLDALRRGGLPPTTQYGYAFSLNLTAWMLDLSLLVALALTLLLRRRTLLTPSASTISLAPTPRD</sequence>
<dbReference type="AlphaFoldDB" id="A0A4P9X4B8"/>
<keyword evidence="2" id="KW-1133">Transmembrane helix</keyword>
<name>A0A4P9X4B8_9FUNG</name>
<proteinExistence type="predicted"/>
<feature type="region of interest" description="Disordered" evidence="1">
    <location>
        <begin position="1"/>
        <end position="43"/>
    </location>
</feature>
<evidence type="ECO:0000313" key="3">
    <source>
        <dbReference type="EMBL" id="RKO99916.1"/>
    </source>
</evidence>
<keyword evidence="2" id="KW-0812">Transmembrane</keyword>
<feature type="compositionally biased region" description="Low complexity" evidence="1">
    <location>
        <begin position="18"/>
        <end position="36"/>
    </location>
</feature>
<dbReference type="EMBL" id="ML014247">
    <property type="protein sequence ID" value="RKO99916.1"/>
    <property type="molecule type" value="Genomic_DNA"/>
</dbReference>